<feature type="compositionally biased region" description="Basic and acidic residues" evidence="1">
    <location>
        <begin position="538"/>
        <end position="559"/>
    </location>
</feature>
<feature type="compositionally biased region" description="Pro residues" evidence="1">
    <location>
        <begin position="794"/>
        <end position="821"/>
    </location>
</feature>
<feature type="compositionally biased region" description="Low complexity" evidence="1">
    <location>
        <begin position="846"/>
        <end position="858"/>
    </location>
</feature>
<dbReference type="PANTHER" id="PTHR36489:SF2">
    <property type="entry name" value="APPLE DOMAIN-CONTAINING PROTEIN"/>
    <property type="match status" value="1"/>
</dbReference>
<dbReference type="InterPro" id="IPR036423">
    <property type="entry name" value="SOD-like_Cu/Zn_dom_sf"/>
</dbReference>
<organism evidence="3 4">
    <name type="scientific">Thalassiosira oceanica</name>
    <name type="common">Marine diatom</name>
    <dbReference type="NCBI Taxonomy" id="159749"/>
    <lineage>
        <taxon>Eukaryota</taxon>
        <taxon>Sar</taxon>
        <taxon>Stramenopiles</taxon>
        <taxon>Ochrophyta</taxon>
        <taxon>Bacillariophyta</taxon>
        <taxon>Coscinodiscophyceae</taxon>
        <taxon>Thalassiosirophycidae</taxon>
        <taxon>Thalassiosirales</taxon>
        <taxon>Thalassiosiraceae</taxon>
        <taxon>Thalassiosira</taxon>
    </lineage>
</organism>
<protein>
    <recommendedName>
        <fullName evidence="2">Superoxide dismutase copper/zinc binding domain-containing protein</fullName>
    </recommendedName>
</protein>
<dbReference type="GO" id="GO:0006801">
    <property type="term" value="P:superoxide metabolic process"/>
    <property type="evidence" value="ECO:0007669"/>
    <property type="project" value="InterPro"/>
</dbReference>
<feature type="compositionally biased region" description="Low complexity" evidence="1">
    <location>
        <begin position="583"/>
        <end position="603"/>
    </location>
</feature>
<proteinExistence type="predicted"/>
<feature type="region of interest" description="Disordered" evidence="1">
    <location>
        <begin position="233"/>
        <end position="379"/>
    </location>
</feature>
<accession>K0TDM2</accession>
<comment type="caution">
    <text evidence="3">The sequence shown here is derived from an EMBL/GenBank/DDBJ whole genome shotgun (WGS) entry which is preliminary data.</text>
</comment>
<feature type="compositionally biased region" description="Polar residues" evidence="1">
    <location>
        <begin position="312"/>
        <end position="330"/>
    </location>
</feature>
<name>K0TDM2_THAOC</name>
<dbReference type="GO" id="GO:0046872">
    <property type="term" value="F:metal ion binding"/>
    <property type="evidence" value="ECO:0007669"/>
    <property type="project" value="InterPro"/>
</dbReference>
<feature type="region of interest" description="Disordered" evidence="1">
    <location>
        <begin position="536"/>
        <end position="627"/>
    </location>
</feature>
<feature type="compositionally biased region" description="Pro residues" evidence="1">
    <location>
        <begin position="334"/>
        <end position="346"/>
    </location>
</feature>
<feature type="compositionally biased region" description="Basic residues" evidence="1">
    <location>
        <begin position="1290"/>
        <end position="1300"/>
    </location>
</feature>
<dbReference type="SUPFAM" id="SSF49329">
    <property type="entry name" value="Cu,Zn superoxide dismutase-like"/>
    <property type="match status" value="1"/>
</dbReference>
<dbReference type="InterPro" id="IPR001424">
    <property type="entry name" value="SOD_Cu_Zn_dom"/>
</dbReference>
<feature type="compositionally biased region" description="Polar residues" evidence="1">
    <location>
        <begin position="370"/>
        <end position="379"/>
    </location>
</feature>
<dbReference type="Proteomes" id="UP000266841">
    <property type="component" value="Unassembled WGS sequence"/>
</dbReference>
<evidence type="ECO:0000313" key="3">
    <source>
        <dbReference type="EMBL" id="EJK75550.1"/>
    </source>
</evidence>
<feature type="compositionally biased region" description="Polar residues" evidence="1">
    <location>
        <begin position="248"/>
        <end position="257"/>
    </location>
</feature>
<feature type="compositionally biased region" description="Low complexity" evidence="1">
    <location>
        <begin position="404"/>
        <end position="413"/>
    </location>
</feature>
<dbReference type="Pfam" id="PF00080">
    <property type="entry name" value="Sod_Cu"/>
    <property type="match status" value="1"/>
</dbReference>
<evidence type="ECO:0000259" key="2">
    <source>
        <dbReference type="Pfam" id="PF00080"/>
    </source>
</evidence>
<feature type="compositionally biased region" description="Polar residues" evidence="1">
    <location>
        <begin position="604"/>
        <end position="614"/>
    </location>
</feature>
<feature type="region of interest" description="Disordered" evidence="1">
    <location>
        <begin position="1230"/>
        <end position="1252"/>
    </location>
</feature>
<feature type="region of interest" description="Disordered" evidence="1">
    <location>
        <begin position="679"/>
        <end position="891"/>
    </location>
</feature>
<sequence length="1384" mass="148777">MTKSALVDDRTRVTYSALFRSTCPPSERFGSVGRCVKTRTMLFDEVWFPVPRSHEARAARSCNVVCNLSNSSTLHDFTSSSSHAPPKGVRYSPPLPAAPEGAFAVPFESSTIRKPFVSAPAALCSNKFPHTSVRGLFRKARRASYKIADCLRNRRPEALETEQVDAKLRHSTIRSAHHESENFTEEKTDKDRDVTSIADCSIDECGGAGRADVLSHVSVFLRESLQLGRFDSKERRRDDGVESREETWQSNSSFTKIRSSRLFSRRCSRPSPAKSPTGKPTPDPTSANPTKRPTDEPSVKPSPAPTLPLPTRSPNTEPTTQSPSDRPTSKPTNRPTPEPTPRPMPVPVTDSPVSSKLRVAPAPLTGPTGAVTTKPTVPTLSPPVVDEALALMPAEDRLSCGSCPTPKVPTRVPTRPPTASPTIARDLGTPQAQDVGTKVSPLNVEGADTNYVIRIVGDRASITNPVPGQEPLVVNQIVAQHEGLGRRLLDDKEEEIDSELGLDGGDMKKRRGRRLAEDDTYDRLALQMADLIEARLSGGKESEPKVASYKEEDKEEASRRLKTNSYNRGGKPNSKPTWGGGWKPKPSWGSKPTWNAPAPTPTWGSGTKPTWNAPTSPPTKPPANRSLGRCRVSADRFSVIYNGNGYIGEYRCTYEVIDNFGLTAQADIFLNIVIGPTRSPTKSPTKHPTLSPSLSPTLSPSLSPTLSPSLFPTLGPTLGPTLQPSLIPTEVPTSIPTGMPTLNPSNIPTSSPTESPSDSPTESPPTATFPPSRIGGLTAQPTDRPTRRPIGSAPSPPSPPSPPSTPGPPIPGLPVPAPGPGGKPIYKPWGDGDGGWFWLGHKPGRSSKSGKSGGSSKSGKSKSSKKKDFRDYDYWTGGNYDDDGNEKPDDDNYHEAPIYWGSGGKAGKTKGHGVAPSKCTKSAKSSGKSSKAIEHGTRCLQATINPSNNERYPDIDGYIEVCFDGQLSETSGRLVMQVDNLKADTRGGVHIHSGTSCESAVKQEGHHFKQSSAGVKGDGDPWYPQSDADIAPTGSFYETDASAFGSADYLFDSGLALRGNIGHAVIIHDTIEEDGGDYARVACGILKSTAPKKLKYEGWIISERDNADVDDDDYDDDCDEWNALEDFSDWESAVTSILSNHTSSIAVGDHKPKAGKNSYMAPPTTPVKVEWESHAKSSKSKSAKSWYNESMKSKSAKSWASIILSQKSKSSKSKGSKWFSFSFSSQSKSTKEHTGVVEEVAQEDEEDNGDESFWVPGYVAEALGKGGGKSSKSKDASNDEPVDKLSSQKPSKHHSARSKAVKSGPAGLKSEARGDMPNSLHGVPSMGSATDIRHSEGLAGVEMTPISTDAAESESSSQVLRQSYHILAGIAILVLSLSSNWVWR</sequence>
<feature type="compositionally biased region" description="Low complexity" evidence="1">
    <location>
        <begin position="679"/>
        <end position="726"/>
    </location>
</feature>
<reference evidence="3 4" key="1">
    <citation type="journal article" date="2012" name="Genome Biol.">
        <title>Genome and low-iron response of an oceanic diatom adapted to chronic iron limitation.</title>
        <authorList>
            <person name="Lommer M."/>
            <person name="Specht M."/>
            <person name="Roy A.S."/>
            <person name="Kraemer L."/>
            <person name="Andreson R."/>
            <person name="Gutowska M.A."/>
            <person name="Wolf J."/>
            <person name="Bergner S.V."/>
            <person name="Schilhabel M.B."/>
            <person name="Klostermeier U.C."/>
            <person name="Beiko R.G."/>
            <person name="Rosenstiel P."/>
            <person name="Hippler M."/>
            <person name="Laroche J."/>
        </authorList>
    </citation>
    <scope>NUCLEOTIDE SEQUENCE [LARGE SCALE GENOMIC DNA]</scope>
    <source>
        <strain evidence="3 4">CCMP1005</strain>
    </source>
</reference>
<feature type="region of interest" description="Disordered" evidence="1">
    <location>
        <begin position="401"/>
        <end position="436"/>
    </location>
</feature>
<feature type="region of interest" description="Disordered" evidence="1">
    <location>
        <begin position="172"/>
        <end position="192"/>
    </location>
</feature>
<keyword evidence="4" id="KW-1185">Reference proteome</keyword>
<evidence type="ECO:0000256" key="1">
    <source>
        <dbReference type="SAM" id="MobiDB-lite"/>
    </source>
</evidence>
<feature type="compositionally biased region" description="Low complexity" evidence="1">
    <location>
        <begin position="740"/>
        <end position="766"/>
    </location>
</feature>
<gene>
    <name evidence="3" type="ORF">THAOC_02723</name>
</gene>
<dbReference type="PANTHER" id="PTHR36489">
    <property type="entry name" value="PROTEIN-COUPLED RECEPTOR GPR1, PUTATIVE-RELATED"/>
    <property type="match status" value="1"/>
</dbReference>
<feature type="domain" description="Superoxide dismutase copper/zinc binding" evidence="2">
    <location>
        <begin position="973"/>
        <end position="1085"/>
    </location>
</feature>
<feature type="compositionally biased region" description="Acidic residues" evidence="1">
    <location>
        <begin position="1240"/>
        <end position="1250"/>
    </location>
</feature>
<feature type="compositionally biased region" description="Basic and acidic residues" evidence="1">
    <location>
        <begin position="176"/>
        <end position="192"/>
    </location>
</feature>
<dbReference type="EMBL" id="AGNL01002872">
    <property type="protein sequence ID" value="EJK75550.1"/>
    <property type="molecule type" value="Genomic_DNA"/>
</dbReference>
<evidence type="ECO:0000313" key="4">
    <source>
        <dbReference type="Proteomes" id="UP000266841"/>
    </source>
</evidence>
<feature type="compositionally biased region" description="Basic and acidic residues" evidence="1">
    <location>
        <begin position="233"/>
        <end position="247"/>
    </location>
</feature>
<feature type="region of interest" description="Disordered" evidence="1">
    <location>
        <begin position="904"/>
        <end position="930"/>
    </location>
</feature>
<feature type="compositionally biased region" description="Basic and acidic residues" evidence="1">
    <location>
        <begin position="1272"/>
        <end position="1283"/>
    </location>
</feature>
<dbReference type="eggNOG" id="ENOG502RZNG">
    <property type="taxonomic scope" value="Eukaryota"/>
</dbReference>
<dbReference type="Gene3D" id="2.60.40.200">
    <property type="entry name" value="Superoxide dismutase, copper/zinc binding domain"/>
    <property type="match status" value="1"/>
</dbReference>
<feature type="region of interest" description="Disordered" evidence="1">
    <location>
        <begin position="1264"/>
        <end position="1331"/>
    </location>
</feature>
<feature type="compositionally biased region" description="Low complexity" evidence="1">
    <location>
        <begin position="917"/>
        <end position="930"/>
    </location>
</feature>